<organism evidence="2 3">
    <name type="scientific">Ferirhizobium litorale</name>
    <dbReference type="NCBI Taxonomy" id="2927786"/>
    <lineage>
        <taxon>Bacteria</taxon>
        <taxon>Pseudomonadati</taxon>
        <taxon>Pseudomonadota</taxon>
        <taxon>Alphaproteobacteria</taxon>
        <taxon>Hyphomicrobiales</taxon>
        <taxon>Rhizobiaceae</taxon>
        <taxon>Ferirhizobium</taxon>
    </lineage>
</organism>
<dbReference type="AlphaFoldDB" id="A0AAE3U0P7"/>
<evidence type="ECO:0000313" key="3">
    <source>
        <dbReference type="Proteomes" id="UP001161580"/>
    </source>
</evidence>
<accession>A0AAE3U0P7</accession>
<evidence type="ECO:0000256" key="1">
    <source>
        <dbReference type="SAM" id="MobiDB-lite"/>
    </source>
</evidence>
<proteinExistence type="predicted"/>
<sequence length="139" mass="15717">MTFQHRRRMEIRPVPESVLELLQHPFDESVLAVVGTSETGWQFGHRFAGEPDRLLAAERASCRAAGAIAPLQRRLRRHFRTTHRKSRPLSAAPWRQSRSWNSASRRSYSAYGPSVMGGSFLLKRSGHAQSVTRRLAPVA</sequence>
<name>A0AAE3U0P7_9HYPH</name>
<evidence type="ECO:0000313" key="2">
    <source>
        <dbReference type="EMBL" id="MDI7922284.1"/>
    </source>
</evidence>
<dbReference type="Proteomes" id="UP001161580">
    <property type="component" value="Unassembled WGS sequence"/>
</dbReference>
<keyword evidence="3" id="KW-1185">Reference proteome</keyword>
<feature type="region of interest" description="Disordered" evidence="1">
    <location>
        <begin position="80"/>
        <end position="104"/>
    </location>
</feature>
<reference evidence="2" key="1">
    <citation type="submission" date="2022-03" db="EMBL/GenBank/DDBJ databases">
        <title>Fererhizobium litorale gen. nov., sp. nov., isolated from sandy sediments of the Sea of Japan seashore.</title>
        <authorList>
            <person name="Romanenko L."/>
            <person name="Kurilenko V."/>
            <person name="Otstavnykh N."/>
            <person name="Svetashev V."/>
            <person name="Tekutyeva L."/>
            <person name="Isaeva M."/>
            <person name="Mikhailov V."/>
        </authorList>
    </citation>
    <scope>NUCLEOTIDE SEQUENCE</scope>
    <source>
        <strain evidence="2">KMM 9576</strain>
    </source>
</reference>
<protein>
    <submittedName>
        <fullName evidence="2">Uncharacterized protein</fullName>
    </submittedName>
</protein>
<comment type="caution">
    <text evidence="2">The sequence shown here is derived from an EMBL/GenBank/DDBJ whole genome shotgun (WGS) entry which is preliminary data.</text>
</comment>
<dbReference type="EMBL" id="JALDYZ010000004">
    <property type="protein sequence ID" value="MDI7922284.1"/>
    <property type="molecule type" value="Genomic_DNA"/>
</dbReference>
<dbReference type="RefSeq" id="WP_311787770.1">
    <property type="nucleotide sequence ID" value="NZ_JALDYY010000011.1"/>
</dbReference>
<gene>
    <name evidence="2" type="ORF">MRS75_09325</name>
</gene>